<protein>
    <submittedName>
        <fullName evidence="1">Uncharacterized protein</fullName>
    </submittedName>
</protein>
<evidence type="ECO:0000313" key="1">
    <source>
        <dbReference type="EMBL" id="AAZ68934.1"/>
    </source>
</evidence>
<accession>A0ACA6B027</accession>
<dbReference type="Proteomes" id="UP000000435">
    <property type="component" value="Chromosome"/>
</dbReference>
<evidence type="ECO:0000313" key="2">
    <source>
        <dbReference type="Proteomes" id="UP000000435"/>
    </source>
</evidence>
<gene>
    <name evidence="1" type="ordered locus">Ecaj_0903</name>
</gene>
<proteinExistence type="predicted"/>
<name>A0ACA6B027_EHRCJ</name>
<keyword evidence="2" id="KW-1185">Reference proteome</keyword>
<dbReference type="EMBL" id="CP000107">
    <property type="protein sequence ID" value="AAZ68934.1"/>
    <property type="molecule type" value="Genomic_DNA"/>
</dbReference>
<sequence>MATYMIHKAKIIEPMFSPSILTDYIILSILNNVQDHNSFIICITKLYKLILSSITKKLINVKDNIAVLHNINLYTLYNKCSKFKSTQSFYEMYFYTKNIKDRILNFNSLYFIKYNVTQKNSNESYYKSTYKSHNFFNATYTTSFIHQHKLYTKYSITNQHNKSTKSFSNKILAKNILNNQENSYE</sequence>
<organism evidence="1 2">
    <name type="scientific">Ehrlichia canis (strain Jake)</name>
    <dbReference type="NCBI Taxonomy" id="269484"/>
    <lineage>
        <taxon>Bacteria</taxon>
        <taxon>Pseudomonadati</taxon>
        <taxon>Pseudomonadota</taxon>
        <taxon>Alphaproteobacteria</taxon>
        <taxon>Rickettsiales</taxon>
        <taxon>Anaplasmataceae</taxon>
        <taxon>Ehrlichia</taxon>
    </lineage>
</organism>
<reference evidence="2" key="1">
    <citation type="journal article" date="2006" name="J. Bacteriol.">
        <title>The genome of the obligately intracellular bacterium Ehrlichia canis reveals themes of complex membrane structure and immune evasion strategies.</title>
        <authorList>
            <person name="Mavromatis K."/>
            <person name="Doyle C.K."/>
            <person name="Lykidis A."/>
            <person name="Ivanova N."/>
            <person name="Francino M.P."/>
            <person name="Chain P."/>
            <person name="Shin M."/>
            <person name="Malfatti S."/>
            <person name="Larimer F."/>
            <person name="Copeland A."/>
            <person name="Detter J.C."/>
            <person name="Land M."/>
            <person name="Richardson P.M."/>
            <person name="Yu X.J."/>
            <person name="Walker D.H."/>
            <person name="McBride J.W."/>
            <person name="Kyrpides N.C."/>
        </authorList>
    </citation>
    <scope>NUCLEOTIDE SEQUENCE [LARGE SCALE GENOMIC DNA]</scope>
    <source>
        <strain evidence="2">Jake</strain>
    </source>
</reference>